<dbReference type="PANTHER" id="PTHR45821:SF5">
    <property type="entry name" value="SNF2 DOMAIN-CONTAINING PROTEIN CLASSY 4"/>
    <property type="match status" value="1"/>
</dbReference>
<dbReference type="InterPro" id="IPR038718">
    <property type="entry name" value="SNF2-like_sf"/>
</dbReference>
<dbReference type="GeneID" id="107409287"/>
<reference evidence="11" key="1">
    <citation type="submission" date="2025-08" db="UniProtKB">
        <authorList>
            <consortium name="RefSeq"/>
        </authorList>
    </citation>
    <scope>IDENTIFICATION</scope>
    <source>
        <tissue evidence="11">Seedling</tissue>
    </source>
</reference>
<feature type="compositionally biased region" description="Polar residues" evidence="7">
    <location>
        <begin position="41"/>
        <end position="51"/>
    </location>
</feature>
<proteinExistence type="predicted"/>
<sequence length="1142" mass="130424">MDPLLPVARRTRQSHDIFYRQLFRKRKEEEMRKKEKEKETNNVCDSESGCSRTEEKMVGKRKRGDGSEKLESDSVKDYESTASVDDVKNSHMAFKNRAEEWDIIDVDDSDDGMVSVNDSDSDSGSKSLEGKKEGDICEPQRTASQFNVTSGKEKMEPGSASHPFCIDDDDDDDDGGGGGGVLEPSSSDSEDVESSSTENNDDEDSDSEYDQKSSPTEDDDDDDNTSEDDDYTSDDEDTSDDDFNVKKTSHHRKKARSNDKIVDVDTDENGHRLVRKTGFDREKCVYDPRKKMEYVKKGFDDELDDCRKHKDYEKKCLDDDDELELEKPKKKKEIGVNVKKNYNASKILMDSILERGEVNLEELLSSRNKDPQAETNPSGDETVLPLKFTFGVEEPKPPEISDFDRELERLWAEYAFALRSCEIGSGQQVENEDFLPPEKEVDIAFLCSRGKHQLVLDEEIGLRCTYCSFVELEIKYCVPEFCKNPWGRSDARELGKSDNSSFFEFQKEFGCDSHFDCGFYDHADGTVWDLIPGTRSSMFPHQREGFEFIWNKIAGSIDLETLKKGTGSDGGSGCIISHAPGTGKTRLTIIFLQTYMKLYPNCKPMIIAPPSMLLTWEEEFQKWNVDIPIHNLSKAELSGMENDLAVSLLFKKKKHVNRERDVDVNGIRWAKLYSWCKKGGILGISYPLFEQLAGKRNKPDGKKGWKKCKDAEDERARKRKTAECEEFSKVLLEYPGLVVFDEGHTPRNEDSLIWKAVSEIQTKKRILLSGTPFQNNFNELFNTLCLVQPDFEKKLEDACKEDSDRKYAGKRKNRAKLLWSRFTSSIGKGEDEMEDANLKTLRVIIDRLAHVHNGNILQEHLPGLRSVLVKLKPAPLQERVIEDIQRSTNYFRRQYEETLASIHPSLLLTRVGELSVSEDDLKRDKMNPHAGVKTKFLIELIQLSEALNEKVLVFSQFLDPLNFIKDLLRSYLNWHEDREVMCLDGNCDIKQRHSSLKVFNDPSSEAKVLLASTKACGEGINLVGASRVVLLDVEWNPSVERQAICRAFRVGQKKFVYTYHLITSGSNEEEKNRRQAEKDRQSKLIFCTSDKANEQQKVQATACEDKILEEMVRHEKLRSMFVELAQQKSNLMEDKESSPSTS</sequence>
<keyword evidence="5" id="KW-0067">ATP-binding</keyword>
<accession>A0ABM3I319</accession>
<dbReference type="Proteomes" id="UP001652623">
    <property type="component" value="Chromosome 6"/>
</dbReference>
<evidence type="ECO:0000259" key="9">
    <source>
        <dbReference type="PROSITE" id="PS51194"/>
    </source>
</evidence>
<gene>
    <name evidence="11" type="primary">LOC107409287</name>
</gene>
<evidence type="ECO:0000313" key="10">
    <source>
        <dbReference type="Proteomes" id="UP001652623"/>
    </source>
</evidence>
<feature type="domain" description="Helicase ATP-binding" evidence="8">
    <location>
        <begin position="565"/>
        <end position="790"/>
    </location>
</feature>
<dbReference type="Gene3D" id="3.40.50.10810">
    <property type="entry name" value="Tandem AAA-ATPase domain"/>
    <property type="match status" value="1"/>
</dbReference>
<dbReference type="InterPro" id="IPR000330">
    <property type="entry name" value="SNF2_N"/>
</dbReference>
<evidence type="ECO:0000313" key="11">
    <source>
        <dbReference type="RefSeq" id="XP_048319632.2"/>
    </source>
</evidence>
<feature type="compositionally biased region" description="Basic and acidic residues" evidence="7">
    <location>
        <begin position="29"/>
        <end position="40"/>
    </location>
</feature>
<protein>
    <submittedName>
        <fullName evidence="11">SNF2 domain-containing protein CLASSY 3</fullName>
    </submittedName>
</protein>
<dbReference type="InterPro" id="IPR014001">
    <property type="entry name" value="Helicase_ATP-bd"/>
</dbReference>
<evidence type="ECO:0000256" key="4">
    <source>
        <dbReference type="ARBA" id="ARBA00022806"/>
    </source>
</evidence>
<feature type="compositionally biased region" description="Low complexity" evidence="7">
    <location>
        <begin position="112"/>
        <end position="125"/>
    </location>
</feature>
<comment type="subcellular location">
    <subcellularLocation>
        <location evidence="1">Nucleus</location>
    </subcellularLocation>
</comment>
<dbReference type="InterPro" id="IPR027417">
    <property type="entry name" value="P-loop_NTPase"/>
</dbReference>
<feature type="compositionally biased region" description="Polar residues" evidence="7">
    <location>
        <begin position="141"/>
        <end position="150"/>
    </location>
</feature>
<dbReference type="InterPro" id="IPR044567">
    <property type="entry name" value="CLSY/DRD1"/>
</dbReference>
<feature type="compositionally biased region" description="Acidic residues" evidence="7">
    <location>
        <begin position="101"/>
        <end position="111"/>
    </location>
</feature>
<dbReference type="PANTHER" id="PTHR45821">
    <property type="entry name" value="SNF2 DOMAIN-CONTAINING PROTEIN CLASSY 2-RELATED"/>
    <property type="match status" value="1"/>
</dbReference>
<dbReference type="Pfam" id="PF00271">
    <property type="entry name" value="Helicase_C"/>
    <property type="match status" value="1"/>
</dbReference>
<dbReference type="Gene3D" id="3.40.50.300">
    <property type="entry name" value="P-loop containing nucleotide triphosphate hydrolases"/>
    <property type="match status" value="1"/>
</dbReference>
<evidence type="ECO:0000256" key="3">
    <source>
        <dbReference type="ARBA" id="ARBA00022801"/>
    </source>
</evidence>
<keyword evidence="2" id="KW-0547">Nucleotide-binding</keyword>
<evidence type="ECO:0000256" key="6">
    <source>
        <dbReference type="ARBA" id="ARBA00023242"/>
    </source>
</evidence>
<keyword evidence="6" id="KW-0539">Nucleus</keyword>
<name>A0ABM3I319_ZIZJJ</name>
<keyword evidence="3" id="KW-0378">Hydrolase</keyword>
<keyword evidence="10" id="KW-1185">Reference proteome</keyword>
<evidence type="ECO:0000256" key="2">
    <source>
        <dbReference type="ARBA" id="ARBA00022741"/>
    </source>
</evidence>
<feature type="compositionally biased region" description="Basic and acidic residues" evidence="7">
    <location>
        <begin position="52"/>
        <end position="89"/>
    </location>
</feature>
<dbReference type="SMART" id="SM00487">
    <property type="entry name" value="DEXDc"/>
    <property type="match status" value="1"/>
</dbReference>
<keyword evidence="4" id="KW-0347">Helicase</keyword>
<evidence type="ECO:0000256" key="1">
    <source>
        <dbReference type="ARBA" id="ARBA00004123"/>
    </source>
</evidence>
<feature type="domain" description="Helicase C-terminal" evidence="9">
    <location>
        <begin position="939"/>
        <end position="1099"/>
    </location>
</feature>
<evidence type="ECO:0000256" key="7">
    <source>
        <dbReference type="SAM" id="MobiDB-lite"/>
    </source>
</evidence>
<feature type="region of interest" description="Disordered" evidence="7">
    <location>
        <begin position="29"/>
        <end position="260"/>
    </location>
</feature>
<dbReference type="CDD" id="cd18793">
    <property type="entry name" value="SF2_C_SNF"/>
    <property type="match status" value="1"/>
</dbReference>
<dbReference type="Pfam" id="PF00176">
    <property type="entry name" value="SNF2-rel_dom"/>
    <property type="match status" value="1"/>
</dbReference>
<organism evidence="10 11">
    <name type="scientific">Ziziphus jujuba</name>
    <name type="common">Chinese jujube</name>
    <name type="synonym">Ziziphus sativa</name>
    <dbReference type="NCBI Taxonomy" id="326968"/>
    <lineage>
        <taxon>Eukaryota</taxon>
        <taxon>Viridiplantae</taxon>
        <taxon>Streptophyta</taxon>
        <taxon>Embryophyta</taxon>
        <taxon>Tracheophyta</taxon>
        <taxon>Spermatophyta</taxon>
        <taxon>Magnoliopsida</taxon>
        <taxon>eudicotyledons</taxon>
        <taxon>Gunneridae</taxon>
        <taxon>Pentapetalae</taxon>
        <taxon>rosids</taxon>
        <taxon>fabids</taxon>
        <taxon>Rosales</taxon>
        <taxon>Rhamnaceae</taxon>
        <taxon>Paliureae</taxon>
        <taxon>Ziziphus</taxon>
    </lineage>
</organism>
<feature type="compositionally biased region" description="Acidic residues" evidence="7">
    <location>
        <begin position="188"/>
        <end position="208"/>
    </location>
</feature>
<feature type="compositionally biased region" description="Acidic residues" evidence="7">
    <location>
        <begin position="166"/>
        <end position="175"/>
    </location>
</feature>
<dbReference type="PROSITE" id="PS51192">
    <property type="entry name" value="HELICASE_ATP_BIND_1"/>
    <property type="match status" value="1"/>
</dbReference>
<dbReference type="PROSITE" id="PS51194">
    <property type="entry name" value="HELICASE_CTER"/>
    <property type="match status" value="1"/>
</dbReference>
<dbReference type="InterPro" id="IPR001650">
    <property type="entry name" value="Helicase_C-like"/>
</dbReference>
<feature type="compositionally biased region" description="Acidic residues" evidence="7">
    <location>
        <begin position="216"/>
        <end position="242"/>
    </location>
</feature>
<dbReference type="SMART" id="SM00490">
    <property type="entry name" value="HELICc"/>
    <property type="match status" value="1"/>
</dbReference>
<dbReference type="InterPro" id="IPR049730">
    <property type="entry name" value="SNF2/RAD54-like_C"/>
</dbReference>
<dbReference type="SUPFAM" id="SSF52540">
    <property type="entry name" value="P-loop containing nucleoside triphosphate hydrolases"/>
    <property type="match status" value="2"/>
</dbReference>
<evidence type="ECO:0000256" key="5">
    <source>
        <dbReference type="ARBA" id="ARBA00022840"/>
    </source>
</evidence>
<dbReference type="RefSeq" id="XP_048319632.2">
    <property type="nucleotide sequence ID" value="XM_048463675.2"/>
</dbReference>
<evidence type="ECO:0000259" key="8">
    <source>
        <dbReference type="PROSITE" id="PS51192"/>
    </source>
</evidence>